<sequence length="214" mass="23375">MSMLAALLLDADYVVVDPAYPAARRQLILRDSRPRALVEPNGIQTLDAARTVDDPAYVVYTSGSTGRPKRVLVPMTALEAFCRNVAYDIKPSDRVLQFAALGFDASVEEIFVTLTRGATLVLRDDDMISRPDMFLQRCGELGIAVLDLPTAYWNELAVAVHTGAAAVPAQLRLTIIGGEPAQPEAVRRWQRAPMVDFSTLTAQQRPPSSPPLQT</sequence>
<dbReference type="InterPro" id="IPR042099">
    <property type="entry name" value="ANL_N_sf"/>
</dbReference>
<comment type="caution">
    <text evidence="2">The sequence shown here is derived from an EMBL/GenBank/DDBJ whole genome shotgun (WGS) entry which is preliminary data.</text>
</comment>
<dbReference type="GO" id="GO:0044550">
    <property type="term" value="P:secondary metabolite biosynthetic process"/>
    <property type="evidence" value="ECO:0007669"/>
    <property type="project" value="TreeGrafter"/>
</dbReference>
<dbReference type="Proteomes" id="UP000295075">
    <property type="component" value="Unassembled WGS sequence"/>
</dbReference>
<dbReference type="InterPro" id="IPR000873">
    <property type="entry name" value="AMP-dep_synth/lig_dom"/>
</dbReference>
<feature type="domain" description="AMP-dependent synthetase/ligase" evidence="1">
    <location>
        <begin position="51"/>
        <end position="192"/>
    </location>
</feature>
<organism evidence="2 3">
    <name type="scientific">Kribbella albertanoniae</name>
    <dbReference type="NCBI Taxonomy" id="1266829"/>
    <lineage>
        <taxon>Bacteria</taxon>
        <taxon>Bacillati</taxon>
        <taxon>Actinomycetota</taxon>
        <taxon>Actinomycetes</taxon>
        <taxon>Propionibacteriales</taxon>
        <taxon>Kribbellaceae</taxon>
        <taxon>Kribbella</taxon>
    </lineage>
</organism>
<evidence type="ECO:0000259" key="1">
    <source>
        <dbReference type="Pfam" id="PF00501"/>
    </source>
</evidence>
<dbReference type="GO" id="GO:0031177">
    <property type="term" value="F:phosphopantetheine binding"/>
    <property type="evidence" value="ECO:0007669"/>
    <property type="project" value="TreeGrafter"/>
</dbReference>
<dbReference type="SUPFAM" id="SSF56801">
    <property type="entry name" value="Acetyl-CoA synthetase-like"/>
    <property type="match status" value="1"/>
</dbReference>
<dbReference type="GO" id="GO:0043041">
    <property type="term" value="P:amino acid activation for nonribosomal peptide biosynthetic process"/>
    <property type="evidence" value="ECO:0007669"/>
    <property type="project" value="TreeGrafter"/>
</dbReference>
<dbReference type="InterPro" id="IPR020845">
    <property type="entry name" value="AMP-binding_CS"/>
</dbReference>
<evidence type="ECO:0000313" key="2">
    <source>
        <dbReference type="EMBL" id="TDC29275.1"/>
    </source>
</evidence>
<dbReference type="Gene3D" id="3.40.50.12780">
    <property type="entry name" value="N-terminal domain of ligase-like"/>
    <property type="match status" value="1"/>
</dbReference>
<reference evidence="2 3" key="1">
    <citation type="submission" date="2019-03" db="EMBL/GenBank/DDBJ databases">
        <title>Draft genome sequences of novel Actinobacteria.</title>
        <authorList>
            <person name="Sahin N."/>
            <person name="Ay H."/>
            <person name="Saygin H."/>
        </authorList>
    </citation>
    <scope>NUCLEOTIDE SEQUENCE [LARGE SCALE GENOMIC DNA]</scope>
    <source>
        <strain evidence="2 3">JCM 30547</strain>
    </source>
</reference>
<dbReference type="PANTHER" id="PTHR45527:SF1">
    <property type="entry name" value="FATTY ACID SYNTHASE"/>
    <property type="match status" value="1"/>
</dbReference>
<dbReference type="PANTHER" id="PTHR45527">
    <property type="entry name" value="NONRIBOSOMAL PEPTIDE SYNTHETASE"/>
    <property type="match status" value="1"/>
</dbReference>
<accession>A0A4V2XRG9</accession>
<dbReference type="EMBL" id="SMKA01000062">
    <property type="protein sequence ID" value="TDC29275.1"/>
    <property type="molecule type" value="Genomic_DNA"/>
</dbReference>
<dbReference type="AlphaFoldDB" id="A0A4V2XRG9"/>
<dbReference type="PROSITE" id="PS00455">
    <property type="entry name" value="AMP_BINDING"/>
    <property type="match status" value="1"/>
</dbReference>
<keyword evidence="3" id="KW-1185">Reference proteome</keyword>
<dbReference type="GO" id="GO:0005737">
    <property type="term" value="C:cytoplasm"/>
    <property type="evidence" value="ECO:0007669"/>
    <property type="project" value="TreeGrafter"/>
</dbReference>
<name>A0A4V2XRG9_9ACTN</name>
<proteinExistence type="predicted"/>
<dbReference type="OrthoDB" id="3691933at2"/>
<dbReference type="Pfam" id="PF00501">
    <property type="entry name" value="AMP-binding"/>
    <property type="match status" value="1"/>
</dbReference>
<gene>
    <name evidence="2" type="ORF">E1261_16190</name>
</gene>
<protein>
    <recommendedName>
        <fullName evidence="1">AMP-dependent synthetase/ligase domain-containing protein</fullName>
    </recommendedName>
</protein>
<evidence type="ECO:0000313" key="3">
    <source>
        <dbReference type="Proteomes" id="UP000295075"/>
    </source>
</evidence>